<dbReference type="Pfam" id="PF01926">
    <property type="entry name" value="MMR_HSR1"/>
    <property type="match status" value="1"/>
</dbReference>
<dbReference type="PROSITE" id="PS51881">
    <property type="entry name" value="OCT"/>
    <property type="match status" value="1"/>
</dbReference>
<dbReference type="PANTHER" id="PTHR11702:SF44">
    <property type="entry name" value="GTP-BINDING PROTEIN OBGC, CHLOROPLASTIC"/>
    <property type="match status" value="1"/>
</dbReference>
<dbReference type="EMBL" id="HBIU01018463">
    <property type="protein sequence ID" value="CAE0629902.1"/>
    <property type="molecule type" value="Transcribed_RNA"/>
</dbReference>
<dbReference type="AlphaFoldDB" id="A0A7S3XR55"/>
<dbReference type="InterPro" id="IPR015349">
    <property type="entry name" value="OCT_dom"/>
</dbReference>
<dbReference type="Gene3D" id="3.30.300.350">
    <property type="entry name" value="GTP-binding protein OBG, C-terminal domain"/>
    <property type="match status" value="1"/>
</dbReference>
<dbReference type="GO" id="GO:0005525">
    <property type="term" value="F:GTP binding"/>
    <property type="evidence" value="ECO:0007669"/>
    <property type="project" value="UniProtKB-KW"/>
</dbReference>
<dbReference type="SUPFAM" id="SSF102741">
    <property type="entry name" value="Obg GTP-binding protein C-terminal domain"/>
    <property type="match status" value="1"/>
</dbReference>
<evidence type="ECO:0008006" key="7">
    <source>
        <dbReference type="Google" id="ProtNLM"/>
    </source>
</evidence>
<dbReference type="GO" id="GO:0003924">
    <property type="term" value="F:GTPase activity"/>
    <property type="evidence" value="ECO:0007669"/>
    <property type="project" value="InterPro"/>
</dbReference>
<feature type="domain" description="OCT" evidence="5">
    <location>
        <begin position="206"/>
        <end position="294"/>
    </location>
</feature>
<dbReference type="InterPro" id="IPR006073">
    <property type="entry name" value="GTP-bd"/>
</dbReference>
<dbReference type="PROSITE" id="PS51710">
    <property type="entry name" value="G_OBG"/>
    <property type="match status" value="1"/>
</dbReference>
<evidence type="ECO:0000259" key="5">
    <source>
        <dbReference type="PROSITE" id="PS51881"/>
    </source>
</evidence>
<keyword evidence="2" id="KW-0547">Nucleotide-binding</keyword>
<reference evidence="6" key="1">
    <citation type="submission" date="2021-01" db="EMBL/GenBank/DDBJ databases">
        <authorList>
            <person name="Corre E."/>
            <person name="Pelletier E."/>
            <person name="Niang G."/>
            <person name="Scheremetjew M."/>
            <person name="Finn R."/>
            <person name="Kale V."/>
            <person name="Holt S."/>
            <person name="Cochrane G."/>
            <person name="Meng A."/>
            <person name="Brown T."/>
            <person name="Cohen L."/>
        </authorList>
    </citation>
    <scope>NUCLEOTIDE SEQUENCE</scope>
    <source>
        <strain evidence="6">CCMP3107</strain>
    </source>
</reference>
<evidence type="ECO:0000256" key="1">
    <source>
        <dbReference type="ARBA" id="ARBA00001946"/>
    </source>
</evidence>
<dbReference type="GO" id="GO:0005739">
    <property type="term" value="C:mitochondrion"/>
    <property type="evidence" value="ECO:0007669"/>
    <property type="project" value="TreeGrafter"/>
</dbReference>
<proteinExistence type="predicted"/>
<organism evidence="6">
    <name type="scientific">Heterosigma akashiwo</name>
    <name type="common">Chromophytic alga</name>
    <name type="synonym">Heterosigma carterae</name>
    <dbReference type="NCBI Taxonomy" id="2829"/>
    <lineage>
        <taxon>Eukaryota</taxon>
        <taxon>Sar</taxon>
        <taxon>Stramenopiles</taxon>
        <taxon>Ochrophyta</taxon>
        <taxon>Raphidophyceae</taxon>
        <taxon>Chattonellales</taxon>
        <taxon>Chattonellaceae</taxon>
        <taxon>Heterosigma</taxon>
    </lineage>
</organism>
<protein>
    <recommendedName>
        <fullName evidence="7">OBG-type G domain-containing protein</fullName>
    </recommendedName>
</protein>
<dbReference type="Pfam" id="PF09269">
    <property type="entry name" value="DUF1967"/>
    <property type="match status" value="1"/>
</dbReference>
<dbReference type="InterPro" id="IPR027417">
    <property type="entry name" value="P-loop_NTPase"/>
</dbReference>
<dbReference type="PROSITE" id="PS00905">
    <property type="entry name" value="GTP1_OBG"/>
    <property type="match status" value="1"/>
</dbReference>
<dbReference type="InterPro" id="IPR006074">
    <property type="entry name" value="GTP1-OBG_CS"/>
</dbReference>
<dbReference type="InterPro" id="IPR031167">
    <property type="entry name" value="G_OBG"/>
</dbReference>
<accession>A0A7S3XR55</accession>
<keyword evidence="3" id="KW-0342">GTP-binding</keyword>
<feature type="domain" description="OBG-type G" evidence="4">
    <location>
        <begin position="9"/>
        <end position="184"/>
    </location>
</feature>
<dbReference type="SUPFAM" id="SSF52540">
    <property type="entry name" value="P-loop containing nucleoside triphosphate hydrolases"/>
    <property type="match status" value="1"/>
</dbReference>
<sequence length="298" mass="32763">MRLELRVVADLGLVGVPNAGKSTLLAATSNARPKIANYPFTTLVPNLGVCEPDALGFRGRGMVLADIPGLLEGAHKGVGLGREFLRHVDRCKAILHLVDGSSQDPVGDFTAINQELVLFNPNLAHKPQVVVITKTDLTEVREKIESGLEEDLKEKMGHGRLLAISAVTGDNVRTLMERTRKLLDKIEEKERLKKVEEHVAETQCADDETDSSDIAPLEGIAGRTKIMQLSVGNWKLSNPQLEYMVDSMDWQYYGTEGRLIEFLSSTEILKRIFQAGAKAGDRILIGDKGFCIPDMDDS</sequence>
<gene>
    <name evidence="6" type="ORF">HAKA00212_LOCUS8593</name>
</gene>
<evidence type="ECO:0000256" key="2">
    <source>
        <dbReference type="ARBA" id="ARBA00022741"/>
    </source>
</evidence>
<name>A0A7S3XR55_HETAK</name>
<dbReference type="PRINTS" id="PR00326">
    <property type="entry name" value="GTP1OBG"/>
</dbReference>
<evidence type="ECO:0000313" key="6">
    <source>
        <dbReference type="EMBL" id="CAE0629902.1"/>
    </source>
</evidence>
<comment type="cofactor">
    <cofactor evidence="1">
        <name>Mg(2+)</name>
        <dbReference type="ChEBI" id="CHEBI:18420"/>
    </cofactor>
</comment>
<dbReference type="InterPro" id="IPR036346">
    <property type="entry name" value="GTP-bd_prot_GTP1/OBG_C_sf"/>
</dbReference>
<dbReference type="CDD" id="cd01898">
    <property type="entry name" value="Obg"/>
    <property type="match status" value="1"/>
</dbReference>
<dbReference type="PANTHER" id="PTHR11702">
    <property type="entry name" value="DEVELOPMENTALLY REGULATED GTP-BINDING PROTEIN-RELATED"/>
    <property type="match status" value="1"/>
</dbReference>
<dbReference type="Gene3D" id="3.40.50.300">
    <property type="entry name" value="P-loop containing nucleotide triphosphate hydrolases"/>
    <property type="match status" value="1"/>
</dbReference>
<evidence type="ECO:0000259" key="4">
    <source>
        <dbReference type="PROSITE" id="PS51710"/>
    </source>
</evidence>
<dbReference type="InterPro" id="IPR045086">
    <property type="entry name" value="OBG_GTPase"/>
</dbReference>
<evidence type="ECO:0000256" key="3">
    <source>
        <dbReference type="ARBA" id="ARBA00023134"/>
    </source>
</evidence>